<dbReference type="AlphaFoldDB" id="A0AB33KY62"/>
<organism evidence="2">
    <name type="scientific">Tenacibaculum sp. Pbs-1</name>
    <dbReference type="NCBI Taxonomy" id="3238748"/>
    <lineage>
        <taxon>Bacteria</taxon>
        <taxon>Pseudomonadati</taxon>
        <taxon>Bacteroidota</taxon>
        <taxon>Flavobacteriia</taxon>
        <taxon>Flavobacteriales</taxon>
        <taxon>Flavobacteriaceae</taxon>
        <taxon>Tenacibaculum</taxon>
    </lineage>
</organism>
<proteinExistence type="predicted"/>
<keyword evidence="1" id="KW-0472">Membrane</keyword>
<evidence type="ECO:0000256" key="1">
    <source>
        <dbReference type="SAM" id="Phobius"/>
    </source>
</evidence>
<reference evidence="2" key="1">
    <citation type="submission" date="2024-08" db="EMBL/GenBank/DDBJ databases">
        <title>Whole genome sequence of Tenacibaculum sp. strain pbs-1 associated with black-spot shell disease in Akoya pearl oysters.</title>
        <authorList>
            <person name="Sakatoku A."/>
            <person name="Suzuki T."/>
            <person name="Hatano K."/>
            <person name="Seki M."/>
            <person name="Tanaka D."/>
            <person name="Nakamura S."/>
            <person name="Suzuki N."/>
            <person name="Isshiki T."/>
        </authorList>
    </citation>
    <scope>NUCLEOTIDE SEQUENCE</scope>
    <source>
        <strain evidence="2">Pbs-1</strain>
    </source>
</reference>
<gene>
    <name evidence="2" type="ORF">Pbs1_06990</name>
</gene>
<dbReference type="EMBL" id="AP035888">
    <property type="protein sequence ID" value="BFP67356.1"/>
    <property type="molecule type" value="Genomic_DNA"/>
</dbReference>
<protein>
    <recommendedName>
        <fullName evidence="3">Carboxypeptidase regulatory-like domain-containing protein</fullName>
    </recommendedName>
</protein>
<keyword evidence="1" id="KW-0812">Transmembrane</keyword>
<name>A0AB33KY62_9FLAO</name>
<keyword evidence="1" id="KW-1133">Transmembrane helix</keyword>
<feature type="transmembrane region" description="Helical" evidence="1">
    <location>
        <begin position="31"/>
        <end position="53"/>
    </location>
</feature>
<evidence type="ECO:0000313" key="2">
    <source>
        <dbReference type="EMBL" id="BFP67356.1"/>
    </source>
</evidence>
<sequence>MVKIFLILFALGSLILILSSRFRKQKLYLKVLIYLSFTIVSVFTFFITIIYLWNSSEDYHQRRHFMGIWNIQVLNTTETPIKKVKVINLREPTDTIISDIDGTVNLYEFREGLVVLQAEGYIPDTINVAEMPSTKVYLNKLK</sequence>
<accession>A0AB33KY62</accession>
<evidence type="ECO:0008006" key="3">
    <source>
        <dbReference type="Google" id="ProtNLM"/>
    </source>
</evidence>